<dbReference type="GO" id="GO:0006412">
    <property type="term" value="P:translation"/>
    <property type="evidence" value="ECO:0007669"/>
    <property type="project" value="UniProtKB-KW"/>
</dbReference>
<dbReference type="Gene3D" id="3.30.70.240">
    <property type="match status" value="1"/>
</dbReference>
<comment type="caution">
    <text evidence="6">Lacks conserved residue(s) required for the propagation of feature annotation.</text>
</comment>
<dbReference type="InterPro" id="IPR035654">
    <property type="entry name" value="LepA_IV"/>
</dbReference>
<dbReference type="CDD" id="cd03699">
    <property type="entry name" value="EF4_II"/>
    <property type="match status" value="1"/>
</dbReference>
<evidence type="ECO:0000256" key="3">
    <source>
        <dbReference type="ARBA" id="ARBA00022801"/>
    </source>
</evidence>
<dbReference type="InterPro" id="IPR000795">
    <property type="entry name" value="T_Tr_GTP-bd_dom"/>
</dbReference>
<dbReference type="InterPro" id="IPR013842">
    <property type="entry name" value="LepA_CTD"/>
</dbReference>
<dbReference type="InterPro" id="IPR038363">
    <property type="entry name" value="LepA_C_sf"/>
</dbReference>
<keyword evidence="2 6" id="KW-0547">Nucleotide-binding</keyword>
<dbReference type="PANTHER" id="PTHR43512">
    <property type="entry name" value="TRANSLATION FACTOR GUF1-RELATED"/>
    <property type="match status" value="1"/>
</dbReference>
<dbReference type="EC" id="3.6.5.n1" evidence="6"/>
<evidence type="ECO:0000313" key="8">
    <source>
        <dbReference type="EMBL" id="SZX59975.1"/>
    </source>
</evidence>
<evidence type="ECO:0000256" key="6">
    <source>
        <dbReference type="HAMAP-Rule" id="MF_03137"/>
    </source>
</evidence>
<dbReference type="SMART" id="SM00838">
    <property type="entry name" value="EFG_C"/>
    <property type="match status" value="1"/>
</dbReference>
<dbReference type="FunFam" id="3.30.70.240:FF:000007">
    <property type="entry name" value="Translation factor GUF1, mitochondrial"/>
    <property type="match status" value="1"/>
</dbReference>
<evidence type="ECO:0000313" key="9">
    <source>
        <dbReference type="Proteomes" id="UP000256970"/>
    </source>
</evidence>
<dbReference type="Pfam" id="PF00009">
    <property type="entry name" value="GTP_EFTU"/>
    <property type="match status" value="1"/>
</dbReference>
<dbReference type="Gene3D" id="3.30.70.870">
    <property type="entry name" value="Elongation Factor G (Translational Gtpase), domain 3"/>
    <property type="match status" value="1"/>
</dbReference>
<name>A0A383V337_TETOB</name>
<keyword evidence="3 6" id="KW-0378">Hydrolase</keyword>
<evidence type="ECO:0000256" key="4">
    <source>
        <dbReference type="ARBA" id="ARBA00022917"/>
    </source>
</evidence>
<dbReference type="Gene3D" id="2.40.30.10">
    <property type="entry name" value="Translation factors"/>
    <property type="match status" value="2"/>
</dbReference>
<dbReference type="Gene3D" id="3.30.70.2570">
    <property type="entry name" value="Elongation factor 4, C-terminal domain"/>
    <property type="match status" value="1"/>
</dbReference>
<proteinExistence type="inferred from homology"/>
<dbReference type="InterPro" id="IPR035647">
    <property type="entry name" value="EFG_III/V"/>
</dbReference>
<dbReference type="STRING" id="3088.A0A383V337"/>
<feature type="domain" description="Tr-type G" evidence="7">
    <location>
        <begin position="1"/>
        <end position="144"/>
    </location>
</feature>
<dbReference type="InterPro" id="IPR009000">
    <property type="entry name" value="Transl_B-barrel_sf"/>
</dbReference>
<dbReference type="GO" id="GO:0003924">
    <property type="term" value="F:GTPase activity"/>
    <property type="evidence" value="ECO:0007669"/>
    <property type="project" value="UniProtKB-UniRule"/>
</dbReference>
<dbReference type="GO" id="GO:0045727">
    <property type="term" value="P:positive regulation of translation"/>
    <property type="evidence" value="ECO:0007669"/>
    <property type="project" value="UniProtKB-UniRule"/>
</dbReference>
<dbReference type="Gene3D" id="3.40.50.300">
    <property type="entry name" value="P-loop containing nucleotide triphosphate hydrolases"/>
    <property type="match status" value="1"/>
</dbReference>
<dbReference type="NCBIfam" id="TIGR01393">
    <property type="entry name" value="lepA"/>
    <property type="match status" value="1"/>
</dbReference>
<evidence type="ECO:0000256" key="2">
    <source>
        <dbReference type="ARBA" id="ARBA00022741"/>
    </source>
</evidence>
<dbReference type="InterPro" id="IPR006297">
    <property type="entry name" value="EF-4"/>
</dbReference>
<comment type="function">
    <text evidence="6">Promotes mitochondrial protein synthesis. May act as a fidelity factor of the translation reaction, by catalyzing a one-codon backward translocation of tRNAs on improperly translocated ribosomes. Binds to mitochondrial ribosomes in a GTP-dependent manner.</text>
</comment>
<dbReference type="SUPFAM" id="SSF50447">
    <property type="entry name" value="Translation proteins"/>
    <property type="match status" value="2"/>
</dbReference>
<protein>
    <recommendedName>
        <fullName evidence="6">Translation factor GUF1 homolog, mitochondrial</fullName>
        <ecNumber evidence="6">3.6.5.n1</ecNumber>
    </recommendedName>
    <alternativeName>
        <fullName evidence="6">Elongation factor 4 homolog</fullName>
        <shortName evidence="6">EF-4</shortName>
    </alternativeName>
    <alternativeName>
        <fullName evidence="6">GTPase GUF1 homolog</fullName>
    </alternativeName>
    <alternativeName>
        <fullName evidence="6">Ribosomal back-translocase</fullName>
    </alternativeName>
</protein>
<comment type="catalytic activity">
    <reaction evidence="6">
        <text>GTP + H2O = GDP + phosphate + H(+)</text>
        <dbReference type="Rhea" id="RHEA:19669"/>
        <dbReference type="ChEBI" id="CHEBI:15377"/>
        <dbReference type="ChEBI" id="CHEBI:15378"/>
        <dbReference type="ChEBI" id="CHEBI:37565"/>
        <dbReference type="ChEBI" id="CHEBI:43474"/>
        <dbReference type="ChEBI" id="CHEBI:58189"/>
        <dbReference type="EC" id="3.6.5.n1"/>
    </reaction>
</comment>
<accession>A0A383V337</accession>
<reference evidence="8 9" key="1">
    <citation type="submission" date="2016-10" db="EMBL/GenBank/DDBJ databases">
        <authorList>
            <person name="Cai Z."/>
        </authorList>
    </citation>
    <scope>NUCLEOTIDE SEQUENCE [LARGE SCALE GENOMIC DNA]</scope>
</reference>
<keyword evidence="4 6" id="KW-0648">Protein biosynthesis</keyword>
<evidence type="ECO:0000259" key="7">
    <source>
        <dbReference type="PROSITE" id="PS51722"/>
    </source>
</evidence>
<dbReference type="SUPFAM" id="SSF52540">
    <property type="entry name" value="P-loop containing nucleoside triphosphate hydrolases"/>
    <property type="match status" value="1"/>
</dbReference>
<dbReference type="EMBL" id="FNXT01000035">
    <property type="protein sequence ID" value="SZX59975.1"/>
    <property type="molecule type" value="Genomic_DNA"/>
</dbReference>
<dbReference type="GO" id="GO:0005759">
    <property type="term" value="C:mitochondrial matrix"/>
    <property type="evidence" value="ECO:0007669"/>
    <property type="project" value="UniProtKB-UniRule"/>
</dbReference>
<keyword evidence="6" id="KW-0496">Mitochondrion</keyword>
<evidence type="ECO:0000256" key="5">
    <source>
        <dbReference type="ARBA" id="ARBA00023134"/>
    </source>
</evidence>
<dbReference type="InterPro" id="IPR031157">
    <property type="entry name" value="G_TR_CS"/>
</dbReference>
<dbReference type="InterPro" id="IPR005225">
    <property type="entry name" value="Small_GTP-bd"/>
</dbReference>
<feature type="binding site" evidence="6">
    <location>
        <begin position="37"/>
        <end position="41"/>
    </location>
    <ligand>
        <name>GTP</name>
        <dbReference type="ChEBI" id="CHEBI:37565"/>
    </ligand>
</feature>
<comment type="similarity">
    <text evidence="1">Belongs to the TRAFAC class translation factor GTPase superfamily. Classic translation factor GTPase family. LepA subfamily.</text>
</comment>
<dbReference type="InterPro" id="IPR004161">
    <property type="entry name" value="EFTu-like_2"/>
</dbReference>
<dbReference type="CDD" id="cd03709">
    <property type="entry name" value="lepA_C"/>
    <property type="match status" value="1"/>
</dbReference>
<dbReference type="NCBIfam" id="TIGR00231">
    <property type="entry name" value="small_GTP"/>
    <property type="match status" value="1"/>
</dbReference>
<sequence>MDSIDIERERGITIKLNTARMKYTAQDGQLYALNLIDTPGHVDFTYEVSRSLSSCEGALLVVDASQGVEAQTLANVWLALENDLEIVPVLNKIDLPGAEPERVIREIEEIIGLDCSNIIRASAKMGLGIEETLEAVVQRIPPPKNTVKDPLRALIFDSYYDAYRGVVCQFRVVDGQVAKGDTVVMMNTGKEYTLDEIGVLAPVKTPFRVVDGQVAKGDTVVMMNTGKEYTLDEIGVLAPVKTPVDTLYAGEVGYLAAQIKSVLDARVGDTVTLKKNPAADALEGYEDVQPMVYCGLFPTDADDYQDLREALGKLQLNDAALKFEPEVNNAMGFGFRCGFLGLLHMEIVQERLEREYNLDLVTTAPTVVYKTLTNTGEELTVNSPGDLPEATKRQNISEPYVRLEMVTPTEYVGNLMELANNRRGEFVEMKYLTDSRTTLVFNIPLAEVVTDYFDQLKSRSKGYASMEYKITGYRVNELVLLEIKINGEPAEPLSVICHRDHAYRTGKALCAKLKELIPRQMFRVPIQACIGAKVIASEAIAPYRKDVLAKCYGGDISRKKKLLQKQADGKKRMKQLGKVEVPQAAFMAVLKINQDSDS</sequence>
<dbReference type="FunFam" id="3.30.70.2570:FF:000001">
    <property type="entry name" value="Translation factor GUF1, mitochondrial"/>
    <property type="match status" value="1"/>
</dbReference>
<evidence type="ECO:0000256" key="1">
    <source>
        <dbReference type="ARBA" id="ARBA00005454"/>
    </source>
</evidence>
<comment type="similarity">
    <text evidence="6">Belongs to the GTP-binding elongation factor family. LepA subfamily.</text>
</comment>
<comment type="subcellular location">
    <subcellularLocation>
        <location evidence="6">Mitochondrion inner membrane</location>
        <topology evidence="6">Peripheral membrane protein</topology>
        <orientation evidence="6">Matrix side</orientation>
    </subcellularLocation>
</comment>
<dbReference type="GO" id="GO:0043022">
    <property type="term" value="F:ribosome binding"/>
    <property type="evidence" value="ECO:0007669"/>
    <property type="project" value="UniProtKB-UniRule"/>
</dbReference>
<dbReference type="GO" id="GO:0005743">
    <property type="term" value="C:mitochondrial inner membrane"/>
    <property type="evidence" value="ECO:0007669"/>
    <property type="project" value="UniProtKB-SubCell"/>
</dbReference>
<feature type="binding site" evidence="6">
    <location>
        <begin position="91"/>
        <end position="94"/>
    </location>
    <ligand>
        <name>GTP</name>
        <dbReference type="ChEBI" id="CHEBI:37565"/>
    </ligand>
</feature>
<dbReference type="InterPro" id="IPR000640">
    <property type="entry name" value="EFG_V-like"/>
</dbReference>
<gene>
    <name evidence="8" type="ORF">BQ4739_LOCUS568</name>
</gene>
<dbReference type="FunFam" id="3.30.70.870:FF:000004">
    <property type="entry name" value="Translation factor GUF1, mitochondrial"/>
    <property type="match status" value="1"/>
</dbReference>
<dbReference type="Pfam" id="PF00679">
    <property type="entry name" value="EFG_C"/>
    <property type="match status" value="1"/>
</dbReference>
<dbReference type="AlphaFoldDB" id="A0A383V337"/>
<keyword evidence="6" id="KW-0999">Mitochondrion inner membrane</keyword>
<dbReference type="InterPro" id="IPR027417">
    <property type="entry name" value="P-loop_NTPase"/>
</dbReference>
<dbReference type="PROSITE" id="PS51722">
    <property type="entry name" value="G_TR_2"/>
    <property type="match status" value="1"/>
</dbReference>
<dbReference type="PRINTS" id="PR00315">
    <property type="entry name" value="ELONGATNFCT"/>
</dbReference>
<dbReference type="Pfam" id="PF06421">
    <property type="entry name" value="LepA_C"/>
    <property type="match status" value="1"/>
</dbReference>
<dbReference type="PANTHER" id="PTHR43512:SF4">
    <property type="entry name" value="TRANSLATION FACTOR GUF1 HOMOLOG, CHLOROPLASTIC"/>
    <property type="match status" value="1"/>
</dbReference>
<dbReference type="PROSITE" id="PS00301">
    <property type="entry name" value="G_TR_1"/>
    <property type="match status" value="1"/>
</dbReference>
<keyword evidence="6" id="KW-0472">Membrane</keyword>
<dbReference type="Pfam" id="PF03144">
    <property type="entry name" value="GTP_EFTU_D2"/>
    <property type="match status" value="1"/>
</dbReference>
<keyword evidence="9" id="KW-1185">Reference proteome</keyword>
<dbReference type="GO" id="GO:0005525">
    <property type="term" value="F:GTP binding"/>
    <property type="evidence" value="ECO:0007669"/>
    <property type="project" value="UniProtKB-UniRule"/>
</dbReference>
<organism evidence="8 9">
    <name type="scientific">Tetradesmus obliquus</name>
    <name type="common">Green alga</name>
    <name type="synonym">Acutodesmus obliquus</name>
    <dbReference type="NCBI Taxonomy" id="3088"/>
    <lineage>
        <taxon>Eukaryota</taxon>
        <taxon>Viridiplantae</taxon>
        <taxon>Chlorophyta</taxon>
        <taxon>core chlorophytes</taxon>
        <taxon>Chlorophyceae</taxon>
        <taxon>CS clade</taxon>
        <taxon>Sphaeropleales</taxon>
        <taxon>Scenedesmaceae</taxon>
        <taxon>Tetradesmus</taxon>
    </lineage>
</organism>
<dbReference type="HAMAP" id="MF_00071">
    <property type="entry name" value="LepA"/>
    <property type="match status" value="1"/>
</dbReference>
<dbReference type="Proteomes" id="UP000256970">
    <property type="component" value="Unassembled WGS sequence"/>
</dbReference>
<dbReference type="CDD" id="cd16260">
    <property type="entry name" value="EF4_III"/>
    <property type="match status" value="1"/>
</dbReference>
<keyword evidence="5 6" id="KW-0342">GTP-binding</keyword>
<dbReference type="SUPFAM" id="SSF54980">
    <property type="entry name" value="EF-G C-terminal domain-like"/>
    <property type="match status" value="2"/>
</dbReference>